<dbReference type="STRING" id="980251.GCA_001642875_00209"/>
<organism evidence="2 3">
    <name type="scientific">Mariniblastus fucicola</name>
    <dbReference type="NCBI Taxonomy" id="980251"/>
    <lineage>
        <taxon>Bacteria</taxon>
        <taxon>Pseudomonadati</taxon>
        <taxon>Planctomycetota</taxon>
        <taxon>Planctomycetia</taxon>
        <taxon>Pirellulales</taxon>
        <taxon>Pirellulaceae</taxon>
        <taxon>Mariniblastus</taxon>
    </lineage>
</organism>
<gene>
    <name evidence="2" type="ORF">MFFC18_37760</name>
</gene>
<dbReference type="EMBL" id="CP042912">
    <property type="protein sequence ID" value="QEG23872.1"/>
    <property type="molecule type" value="Genomic_DNA"/>
</dbReference>
<evidence type="ECO:0008006" key="4">
    <source>
        <dbReference type="Google" id="ProtNLM"/>
    </source>
</evidence>
<sequence precursor="true">MKRTLKLAVIAIACLVAGCANEPVAPGNGVAAVAQAQQEPIADPQPEKSEGIGDKFSDLVEQAKSKAPSLDDMKKMIGSAGDATGQTADDTMKWANEMYKSLSESGMTTTTNVKDWVAEDWSNINAWEYQVVTVESAQLVENPGILQEKMNEAGKLRWECFHVSDGPGATMFYFKRRKRSYMKNLPLKDMLKLVPLLDSGGEQ</sequence>
<evidence type="ECO:0000256" key="1">
    <source>
        <dbReference type="SAM" id="SignalP"/>
    </source>
</evidence>
<accession>A0A5B9PGI4</accession>
<protein>
    <recommendedName>
        <fullName evidence="4">Lipoprotein</fullName>
    </recommendedName>
</protein>
<feature type="signal peptide" evidence="1">
    <location>
        <begin position="1"/>
        <end position="22"/>
    </location>
</feature>
<proteinExistence type="predicted"/>
<dbReference type="PROSITE" id="PS51257">
    <property type="entry name" value="PROKAR_LIPOPROTEIN"/>
    <property type="match status" value="1"/>
</dbReference>
<dbReference type="KEGG" id="mff:MFFC18_37760"/>
<evidence type="ECO:0000313" key="2">
    <source>
        <dbReference type="EMBL" id="QEG23872.1"/>
    </source>
</evidence>
<keyword evidence="1" id="KW-0732">Signal</keyword>
<evidence type="ECO:0000313" key="3">
    <source>
        <dbReference type="Proteomes" id="UP000322214"/>
    </source>
</evidence>
<feature type="chain" id="PRO_5023150767" description="Lipoprotein" evidence="1">
    <location>
        <begin position="23"/>
        <end position="203"/>
    </location>
</feature>
<keyword evidence="3" id="KW-1185">Reference proteome</keyword>
<dbReference type="RefSeq" id="WP_075083008.1">
    <property type="nucleotide sequence ID" value="NZ_CP042912.1"/>
</dbReference>
<dbReference type="AlphaFoldDB" id="A0A5B9PGI4"/>
<reference evidence="2 3" key="1">
    <citation type="submission" date="2019-08" db="EMBL/GenBank/DDBJ databases">
        <title>Deep-cultivation of Planctomycetes and their phenomic and genomic characterization uncovers novel biology.</title>
        <authorList>
            <person name="Wiegand S."/>
            <person name="Jogler M."/>
            <person name="Boedeker C."/>
            <person name="Pinto D."/>
            <person name="Vollmers J."/>
            <person name="Rivas-Marin E."/>
            <person name="Kohn T."/>
            <person name="Peeters S.H."/>
            <person name="Heuer A."/>
            <person name="Rast P."/>
            <person name="Oberbeckmann S."/>
            <person name="Bunk B."/>
            <person name="Jeske O."/>
            <person name="Meyerdierks A."/>
            <person name="Storesund J.E."/>
            <person name="Kallscheuer N."/>
            <person name="Luecker S."/>
            <person name="Lage O.M."/>
            <person name="Pohl T."/>
            <person name="Merkel B.J."/>
            <person name="Hornburger P."/>
            <person name="Mueller R.-W."/>
            <person name="Bruemmer F."/>
            <person name="Labrenz M."/>
            <person name="Spormann A.M."/>
            <person name="Op den Camp H."/>
            <person name="Overmann J."/>
            <person name="Amann R."/>
            <person name="Jetten M.S.M."/>
            <person name="Mascher T."/>
            <person name="Medema M.H."/>
            <person name="Devos D.P."/>
            <person name="Kaster A.-K."/>
            <person name="Ovreas L."/>
            <person name="Rohde M."/>
            <person name="Galperin M.Y."/>
            <person name="Jogler C."/>
        </authorList>
    </citation>
    <scope>NUCLEOTIDE SEQUENCE [LARGE SCALE GENOMIC DNA]</scope>
    <source>
        <strain evidence="2 3">FC18</strain>
    </source>
</reference>
<name>A0A5B9PGI4_9BACT</name>
<dbReference type="Proteomes" id="UP000322214">
    <property type="component" value="Chromosome"/>
</dbReference>